<reference evidence="1 2" key="1">
    <citation type="journal article" date="2024" name="Chem. Sci.">
        <title>Discovery of megapolipeptins by genome mining of a Burkholderiales bacteria collection.</title>
        <authorList>
            <person name="Paulo B.S."/>
            <person name="Recchia M.J.J."/>
            <person name="Lee S."/>
            <person name="Fergusson C.H."/>
            <person name="Romanowski S.B."/>
            <person name="Hernandez A."/>
            <person name="Krull N."/>
            <person name="Liu D.Y."/>
            <person name="Cavanagh H."/>
            <person name="Bos A."/>
            <person name="Gray C.A."/>
            <person name="Murphy B.T."/>
            <person name="Linington R.G."/>
            <person name="Eustaquio A.S."/>
        </authorList>
    </citation>
    <scope>NUCLEOTIDE SEQUENCE [LARGE SCALE GENOMIC DNA]</scope>
    <source>
        <strain evidence="1 2">RL17-351-BIE-A</strain>
    </source>
</reference>
<keyword evidence="2" id="KW-1185">Reference proteome</keyword>
<evidence type="ECO:0000313" key="2">
    <source>
        <dbReference type="Proteomes" id="UP001629274"/>
    </source>
</evidence>
<dbReference type="RefSeq" id="WP_408263053.1">
    <property type="nucleotide sequence ID" value="NZ_JAQQCK010000009.1"/>
</dbReference>
<name>A0ABW9BN49_9BURK</name>
<sequence>MKTLLPSSAEEKFIVFLEIQRVLDVWCMQHSLRKKDDAPNYQLDVLRWGMNLATSHLLERQTTAFRVPLAKRSSELRAMATEILWNFGAIALTRRAADMIQHGFLLASHDGEVLSLHDSGTGPIQLLDQTEFEVLRKAEAEWTKDRLSPQGWAILERDDVDNNLHSRGAFMTRTEKRPSPLFTSDELEKLMVPLIEPWRVPWGAMIGYSTTPEIDEHFAREASYLMKDLRDAAGIHPETHFGEFSGIDLVQVATLLLGIFLKHVAFGSLAPRNFPDISFDESFTIWTSKDELVHLICELTGHPRTKVVAIMDAFTITSEDLPRLAKESTPLLPMFIDLGNGLLLRPISALLRNPLSAFQTVSQWRRSSTRNAISASREAWFRSDLYGVFGGNRYSCVPGNIVLRKSGKRLTDIDAAVFDRTNGELALFQLKWQDYSTNDIRELRSKTSNLASEVDNWAASVQEWIKENSPEDVAQALRLKLKGPQRITSLFLFAVSRNLSRTHGYGFPVTSPYLTIASWPQFLRIRTQIGPSTRVISKMHEVHRAEEALVSTNTTPFPVTIDLPGLRLRFENFWFKIGDREIPGVNEPRSDSNS</sequence>
<accession>A0ABW9BN49</accession>
<dbReference type="Proteomes" id="UP001629274">
    <property type="component" value="Unassembled WGS sequence"/>
</dbReference>
<protein>
    <submittedName>
        <fullName evidence="1">Uncharacterized protein</fullName>
    </submittedName>
</protein>
<organism evidence="1 2">
    <name type="scientific">Paraburkholderia phytofirmans</name>
    <dbReference type="NCBI Taxonomy" id="261302"/>
    <lineage>
        <taxon>Bacteria</taxon>
        <taxon>Pseudomonadati</taxon>
        <taxon>Pseudomonadota</taxon>
        <taxon>Betaproteobacteria</taxon>
        <taxon>Burkholderiales</taxon>
        <taxon>Burkholderiaceae</taxon>
        <taxon>Paraburkholderia</taxon>
    </lineage>
</organism>
<comment type="caution">
    <text evidence="1">The sequence shown here is derived from an EMBL/GenBank/DDBJ whole genome shotgun (WGS) entry which is preliminary data.</text>
</comment>
<evidence type="ECO:0000313" key="1">
    <source>
        <dbReference type="EMBL" id="MFM0241372.1"/>
    </source>
</evidence>
<proteinExistence type="predicted"/>
<dbReference type="EMBL" id="JAQQDR010000009">
    <property type="protein sequence ID" value="MFM0241372.1"/>
    <property type="molecule type" value="Genomic_DNA"/>
</dbReference>
<gene>
    <name evidence="1" type="ORF">PQR03_24860</name>
</gene>